<accession>A0A4R0S2Q7</accession>
<proteinExistence type="predicted"/>
<feature type="compositionally biased region" description="Low complexity" evidence="1">
    <location>
        <begin position="14"/>
        <end position="29"/>
    </location>
</feature>
<organism evidence="2 3">
    <name type="scientific">Steccherinum ochraceum</name>
    <dbReference type="NCBI Taxonomy" id="92696"/>
    <lineage>
        <taxon>Eukaryota</taxon>
        <taxon>Fungi</taxon>
        <taxon>Dikarya</taxon>
        <taxon>Basidiomycota</taxon>
        <taxon>Agaricomycotina</taxon>
        <taxon>Agaricomycetes</taxon>
        <taxon>Polyporales</taxon>
        <taxon>Steccherinaceae</taxon>
        <taxon>Steccherinum</taxon>
    </lineage>
</organism>
<evidence type="ECO:0000313" key="2">
    <source>
        <dbReference type="EMBL" id="TCD70744.1"/>
    </source>
</evidence>
<evidence type="ECO:0000256" key="1">
    <source>
        <dbReference type="SAM" id="MobiDB-lite"/>
    </source>
</evidence>
<protein>
    <submittedName>
        <fullName evidence="2">Uncharacterized protein</fullName>
    </submittedName>
</protein>
<dbReference type="OrthoDB" id="3238347at2759"/>
<feature type="compositionally biased region" description="Basic residues" evidence="1">
    <location>
        <begin position="1"/>
        <end position="13"/>
    </location>
</feature>
<gene>
    <name evidence="2" type="ORF">EIP91_001773</name>
</gene>
<feature type="compositionally biased region" description="Basic residues" evidence="1">
    <location>
        <begin position="36"/>
        <end position="47"/>
    </location>
</feature>
<keyword evidence="3" id="KW-1185">Reference proteome</keyword>
<reference evidence="2 3" key="1">
    <citation type="submission" date="2018-11" db="EMBL/GenBank/DDBJ databases">
        <title>Genome assembly of Steccherinum ochraceum LE-BIN_3174, the white-rot fungus of the Steccherinaceae family (The Residual Polyporoid clade, Polyporales, Basidiomycota).</title>
        <authorList>
            <person name="Fedorova T.V."/>
            <person name="Glazunova O.A."/>
            <person name="Landesman E.O."/>
            <person name="Moiseenko K.V."/>
            <person name="Psurtseva N.V."/>
            <person name="Savinova O.S."/>
            <person name="Shakhova N.V."/>
            <person name="Tyazhelova T.V."/>
            <person name="Vasina D.V."/>
        </authorList>
    </citation>
    <scope>NUCLEOTIDE SEQUENCE [LARGE SCALE GENOMIC DNA]</scope>
    <source>
        <strain evidence="2 3">LE-BIN_3174</strain>
    </source>
</reference>
<name>A0A4R0S2Q7_9APHY</name>
<dbReference type="EMBL" id="RWJN01000015">
    <property type="protein sequence ID" value="TCD70744.1"/>
    <property type="molecule type" value="Genomic_DNA"/>
</dbReference>
<comment type="caution">
    <text evidence="2">The sequence shown here is derived from an EMBL/GenBank/DDBJ whole genome shotgun (WGS) entry which is preliminary data.</text>
</comment>
<evidence type="ECO:0000313" key="3">
    <source>
        <dbReference type="Proteomes" id="UP000292702"/>
    </source>
</evidence>
<dbReference type="Proteomes" id="UP000292702">
    <property type="component" value="Unassembled WGS sequence"/>
</dbReference>
<sequence length="86" mass="9171">MGRSAKFHKKVKKSSTSGSSLSKSATSSTPGEQKKKATLKAKTKAPLRKPGSEGHVLGGADYVELMMGGRRKAREEASKLPKDEDP</sequence>
<feature type="region of interest" description="Disordered" evidence="1">
    <location>
        <begin position="1"/>
        <end position="60"/>
    </location>
</feature>
<dbReference type="AlphaFoldDB" id="A0A4R0S2Q7"/>